<dbReference type="EMBL" id="CP020911">
    <property type="protein sequence ID" value="ARQ14284.1"/>
    <property type="molecule type" value="Genomic_DNA"/>
</dbReference>
<name>A0AAN1BN47_RHIET</name>
<feature type="region of interest" description="Disordered" evidence="1">
    <location>
        <begin position="25"/>
        <end position="46"/>
    </location>
</feature>
<protein>
    <submittedName>
        <fullName evidence="2">Uncharacterized protein</fullName>
    </submittedName>
</protein>
<geneLocation type="plasmid" evidence="3">
    <name>pretnxc12e</name>
</geneLocation>
<gene>
    <name evidence="2" type="ORF">NXC12_PE00690</name>
</gene>
<evidence type="ECO:0000313" key="3">
    <source>
        <dbReference type="Proteomes" id="UP000194159"/>
    </source>
</evidence>
<dbReference type="Proteomes" id="UP000194159">
    <property type="component" value="Plasmid pRetNXC12e"/>
</dbReference>
<proteinExistence type="predicted"/>
<reference evidence="2 3" key="1">
    <citation type="submission" date="2017-04" db="EMBL/GenBank/DDBJ databases">
        <title>Complete genome sequences of Rhizobium genomic linages associated to common bean (phaseolus vulgaris).</title>
        <authorList>
            <person name="Santamaria R.I."/>
            <person name="Bustos P."/>
            <person name="Perez-Carrascal O."/>
            <person name="Martinez-Flores I."/>
            <person name="Juarez S."/>
            <person name="Lozano L."/>
            <person name="Miranda F."/>
            <person name="Vinuesa P."/>
            <person name="Martinez-Romero E."/>
            <person name="Cevallos M.A."/>
            <person name="Romero D."/>
            <person name="Davila G."/>
            <person name="Gonzalez V."/>
        </authorList>
    </citation>
    <scope>NUCLEOTIDE SEQUENCE [LARGE SCALE GENOMIC DNA]</scope>
    <source>
        <strain evidence="2 3">NXC12</strain>
        <plasmid evidence="3">pretnxc12e</plasmid>
    </source>
</reference>
<accession>A0AAN1BN47</accession>
<organism evidence="2 3">
    <name type="scientific">Rhizobium etli</name>
    <dbReference type="NCBI Taxonomy" id="29449"/>
    <lineage>
        <taxon>Bacteria</taxon>
        <taxon>Pseudomonadati</taxon>
        <taxon>Pseudomonadota</taxon>
        <taxon>Alphaproteobacteria</taxon>
        <taxon>Hyphomicrobiales</taxon>
        <taxon>Rhizobiaceae</taxon>
        <taxon>Rhizobium/Agrobacterium group</taxon>
        <taxon>Rhizobium</taxon>
    </lineage>
</organism>
<dbReference type="AlphaFoldDB" id="A0AAN1BN47"/>
<evidence type="ECO:0000313" key="2">
    <source>
        <dbReference type="EMBL" id="ARQ14284.1"/>
    </source>
</evidence>
<sequence length="87" mass="9646">MRSGELSEDVEFGIGDPEERLNHIAGTINRPSSPSRRTGFPLGGGKKKKYITHGINAEYLLYRFSAELNLIRISTDRPAAGWVNAED</sequence>
<evidence type="ECO:0000256" key="1">
    <source>
        <dbReference type="SAM" id="MobiDB-lite"/>
    </source>
</evidence>
<keyword evidence="2" id="KW-0614">Plasmid</keyword>